<gene>
    <name evidence="3" type="ORF">HAV22_11175</name>
</gene>
<dbReference type="PANTHER" id="PTHR45947:SF3">
    <property type="entry name" value="SULFOQUINOVOSYL TRANSFERASE SQD2"/>
    <property type="match status" value="1"/>
</dbReference>
<proteinExistence type="predicted"/>
<feature type="domain" description="Glycosyltransferase subfamily 4-like N-terminal" evidence="2">
    <location>
        <begin position="19"/>
        <end position="195"/>
    </location>
</feature>
<evidence type="ECO:0000256" key="1">
    <source>
        <dbReference type="SAM" id="MobiDB-lite"/>
    </source>
</evidence>
<dbReference type="EMBL" id="JAAQOM010000006">
    <property type="protein sequence ID" value="NIA54191.1"/>
    <property type="molecule type" value="Genomic_DNA"/>
</dbReference>
<feature type="compositionally biased region" description="Basic and acidic residues" evidence="1">
    <location>
        <begin position="44"/>
        <end position="55"/>
    </location>
</feature>
<accession>A0ABX0PBD6</accession>
<organism evidence="3 4">
    <name type="scientific">Telluria antibiotica</name>
    <dbReference type="NCBI Taxonomy" id="2717319"/>
    <lineage>
        <taxon>Bacteria</taxon>
        <taxon>Pseudomonadati</taxon>
        <taxon>Pseudomonadota</taxon>
        <taxon>Betaproteobacteria</taxon>
        <taxon>Burkholderiales</taxon>
        <taxon>Oxalobacteraceae</taxon>
        <taxon>Telluria group</taxon>
        <taxon>Telluria</taxon>
    </lineage>
</organism>
<feature type="region of interest" description="Disordered" evidence="1">
    <location>
        <begin position="39"/>
        <end position="62"/>
    </location>
</feature>
<dbReference type="Gene3D" id="3.40.50.2000">
    <property type="entry name" value="Glycogen Phosphorylase B"/>
    <property type="match status" value="2"/>
</dbReference>
<dbReference type="Proteomes" id="UP000716322">
    <property type="component" value="Unassembled WGS sequence"/>
</dbReference>
<evidence type="ECO:0000313" key="3">
    <source>
        <dbReference type="EMBL" id="NIA54191.1"/>
    </source>
</evidence>
<dbReference type="Pfam" id="PF13439">
    <property type="entry name" value="Glyco_transf_4"/>
    <property type="match status" value="1"/>
</dbReference>
<dbReference type="CDD" id="cd03801">
    <property type="entry name" value="GT4_PimA-like"/>
    <property type="match status" value="1"/>
</dbReference>
<comment type="caution">
    <text evidence="3">The sequence shown here is derived from an EMBL/GenBank/DDBJ whole genome shotgun (WGS) entry which is preliminary data.</text>
</comment>
<dbReference type="PANTHER" id="PTHR45947">
    <property type="entry name" value="SULFOQUINOVOSYL TRANSFERASE SQD2"/>
    <property type="match status" value="1"/>
</dbReference>
<dbReference type="InterPro" id="IPR050194">
    <property type="entry name" value="Glycosyltransferase_grp1"/>
</dbReference>
<dbReference type="RefSeq" id="WP_166859157.1">
    <property type="nucleotide sequence ID" value="NZ_JAAQOM010000006.1"/>
</dbReference>
<dbReference type="InterPro" id="IPR028098">
    <property type="entry name" value="Glyco_trans_4-like_N"/>
</dbReference>
<keyword evidence="4" id="KW-1185">Reference proteome</keyword>
<protein>
    <submittedName>
        <fullName evidence="3">Glycosyltransferase</fullName>
    </submittedName>
</protein>
<dbReference type="Pfam" id="PF13692">
    <property type="entry name" value="Glyco_trans_1_4"/>
    <property type="match status" value="1"/>
</dbReference>
<name>A0ABX0PBD6_9BURK</name>
<dbReference type="SUPFAM" id="SSF53756">
    <property type="entry name" value="UDP-Glycosyltransferase/glycogen phosphorylase"/>
    <property type="match status" value="1"/>
</dbReference>
<evidence type="ECO:0000313" key="4">
    <source>
        <dbReference type="Proteomes" id="UP000716322"/>
    </source>
</evidence>
<reference evidence="3 4" key="1">
    <citation type="submission" date="2020-03" db="EMBL/GenBank/DDBJ databases">
        <title>Genome sequence of strain Massilia sp. TW-1.</title>
        <authorList>
            <person name="Chaudhary D.K."/>
        </authorList>
    </citation>
    <scope>NUCLEOTIDE SEQUENCE [LARGE SCALE GENOMIC DNA]</scope>
    <source>
        <strain evidence="3 4">TW-1</strain>
    </source>
</reference>
<evidence type="ECO:0000259" key="2">
    <source>
        <dbReference type="Pfam" id="PF13439"/>
    </source>
</evidence>
<sequence length="403" mass="43040">MRVLHVLDAACARPTDYGRRTQALLAALRAQGVQTVHLSAPSAHDGDGVPVRRGEPCPASPSDAWPSDVWHLYRTPPNHLPPWLGRPCRGVVAAASLAFRLREVAHLTRPDLIHVHPPGSHAAATWPIARLARMPLVVDVDRRTALGQGASALARFAYARAHAVAAPTADMRAVLCAAGVPPRRIAILPPPVDVQAGARQAVRARDTLDAPLLAYAGDLDQANGIDLLLDALCDLRRRCRTLRLLVAGGGRRTEALEARIAAYGLGGYVHVTGRLAGRRTADVLACADVAVFPALPNAAARMPSRYLLQAMASGCAVVASDIACHREVFVHGHSGMLFAAGSRAALVDVLAQLLEQTCRLRALGLAAARSVAATHDWTAAATRYRRLYETILAETRRRRSAGR</sequence>